<dbReference type="Proteomes" id="UP000709466">
    <property type="component" value="Unassembled WGS sequence"/>
</dbReference>
<dbReference type="RefSeq" id="WP_167637907.1">
    <property type="nucleotide sequence ID" value="NZ_JAATOP010000005.1"/>
</dbReference>
<evidence type="ECO:0000313" key="2">
    <source>
        <dbReference type="Proteomes" id="UP000709466"/>
    </source>
</evidence>
<gene>
    <name evidence="1" type="ORF">HCZ30_08720</name>
</gene>
<dbReference type="InterPro" id="IPR029044">
    <property type="entry name" value="Nucleotide-diphossugar_trans"/>
</dbReference>
<reference evidence="1 2" key="1">
    <citation type="submission" date="2020-03" db="EMBL/GenBank/DDBJ databases">
        <title>Bacterial isolates of synthetic phycosphere.</title>
        <authorList>
            <person name="Fu H."/>
            <person name="Moran M.A."/>
        </authorList>
    </citation>
    <scope>NUCLEOTIDE SEQUENCE [LARGE SCALE GENOMIC DNA]</scope>
    <source>
        <strain evidence="1 2">HF1</strain>
    </source>
</reference>
<organism evidence="1 2">
    <name type="scientific">Marivivens donghaensis</name>
    <dbReference type="NCBI Taxonomy" id="1699413"/>
    <lineage>
        <taxon>Bacteria</taxon>
        <taxon>Pseudomonadati</taxon>
        <taxon>Pseudomonadota</taxon>
        <taxon>Alphaproteobacteria</taxon>
        <taxon>Rhodobacterales</taxon>
        <taxon>Paracoccaceae</taxon>
        <taxon>Marivivens group</taxon>
        <taxon>Marivivens</taxon>
    </lineage>
</organism>
<proteinExistence type="predicted"/>
<evidence type="ECO:0000313" key="1">
    <source>
        <dbReference type="EMBL" id="NIY72518.1"/>
    </source>
</evidence>
<protein>
    <submittedName>
        <fullName evidence="1">Glycosyltransferase</fullName>
    </submittedName>
</protein>
<dbReference type="EMBL" id="JAATOP010000005">
    <property type="protein sequence ID" value="NIY72518.1"/>
    <property type="molecule type" value="Genomic_DNA"/>
</dbReference>
<comment type="caution">
    <text evidence="1">The sequence shown here is derived from an EMBL/GenBank/DDBJ whole genome shotgun (WGS) entry which is preliminary data.</text>
</comment>
<keyword evidence="2" id="KW-1185">Reference proteome</keyword>
<accession>A0ABX0VWQ8</accession>
<sequence>MERVVMCMKWGTLYGPDYVNVLYRAAKANITGPFRFVCLTDDTDGFLPEIEAFPIPDLGLTDFDWKKGGWPKISVFQRDLYGLTGRCLFVDLDTVICGSLDEMFDYPADFVGIDTGPTWGKPTSDGKPLLGTGIFVFNLGQYPEIVDEFVADPQAVVTKYRIEQIYVQDRIEGIEYWPADWVRSFKYHQRQPALVGLVVPPKAPTAKNKIIAFHGDPRPIELVNGGLWGIAPHLGYGRVKWAYDYWTGNGGKPQ</sequence>
<dbReference type="SUPFAM" id="SSF53448">
    <property type="entry name" value="Nucleotide-diphospho-sugar transferases"/>
    <property type="match status" value="1"/>
</dbReference>
<name>A0ABX0VWQ8_9RHOB</name>